<dbReference type="GO" id="GO:0060090">
    <property type="term" value="F:molecular adaptor activity"/>
    <property type="evidence" value="ECO:0007669"/>
    <property type="project" value="TreeGrafter"/>
</dbReference>
<keyword evidence="4 6" id="KW-0072">Autophagy</keyword>
<reference evidence="9 10" key="1">
    <citation type="journal article" date="2012" name="Science">
        <title>The Paleozoic origin of enzymatic lignin decomposition reconstructed from 31 fungal genomes.</title>
        <authorList>
            <person name="Floudas D."/>
            <person name="Binder M."/>
            <person name="Riley R."/>
            <person name="Barry K."/>
            <person name="Blanchette R.A."/>
            <person name="Henrissat B."/>
            <person name="Martinez A.T."/>
            <person name="Otillar R."/>
            <person name="Spatafora J.W."/>
            <person name="Yadav J.S."/>
            <person name="Aerts A."/>
            <person name="Benoit I."/>
            <person name="Boyd A."/>
            <person name="Carlson A."/>
            <person name="Copeland A."/>
            <person name="Coutinho P.M."/>
            <person name="de Vries R.P."/>
            <person name="Ferreira P."/>
            <person name="Findley K."/>
            <person name="Foster B."/>
            <person name="Gaskell J."/>
            <person name="Glotzer D."/>
            <person name="Gorecki P."/>
            <person name="Heitman J."/>
            <person name="Hesse C."/>
            <person name="Hori C."/>
            <person name="Igarashi K."/>
            <person name="Jurgens J.A."/>
            <person name="Kallen N."/>
            <person name="Kersten P."/>
            <person name="Kohler A."/>
            <person name="Kuees U."/>
            <person name="Kumar T.K.A."/>
            <person name="Kuo A."/>
            <person name="LaButti K."/>
            <person name="Larrondo L.F."/>
            <person name="Lindquist E."/>
            <person name="Ling A."/>
            <person name="Lombard V."/>
            <person name="Lucas S."/>
            <person name="Lundell T."/>
            <person name="Martin R."/>
            <person name="McLaughlin D.J."/>
            <person name="Morgenstern I."/>
            <person name="Morin E."/>
            <person name="Murat C."/>
            <person name="Nagy L.G."/>
            <person name="Nolan M."/>
            <person name="Ohm R.A."/>
            <person name="Patyshakuliyeva A."/>
            <person name="Rokas A."/>
            <person name="Ruiz-Duenas F.J."/>
            <person name="Sabat G."/>
            <person name="Salamov A."/>
            <person name="Samejima M."/>
            <person name="Schmutz J."/>
            <person name="Slot J.C."/>
            <person name="St John F."/>
            <person name="Stenlid J."/>
            <person name="Sun H."/>
            <person name="Sun S."/>
            <person name="Syed K."/>
            <person name="Tsang A."/>
            <person name="Wiebenga A."/>
            <person name="Young D."/>
            <person name="Pisabarro A."/>
            <person name="Eastwood D.C."/>
            <person name="Martin F."/>
            <person name="Cullen D."/>
            <person name="Grigoriev I.V."/>
            <person name="Hibbett D.S."/>
        </authorList>
    </citation>
    <scope>NUCLEOTIDE SEQUENCE [LARGE SCALE GENOMIC DNA]</scope>
    <source>
        <strain evidence="9 10">MD-104</strain>
    </source>
</reference>
<dbReference type="GO" id="GO:1990316">
    <property type="term" value="C:Atg1/ULK1 kinase complex"/>
    <property type="evidence" value="ECO:0007669"/>
    <property type="project" value="TreeGrafter"/>
</dbReference>
<dbReference type="GO" id="GO:0000422">
    <property type="term" value="P:autophagy of mitochondrion"/>
    <property type="evidence" value="ECO:0007669"/>
    <property type="project" value="TreeGrafter"/>
</dbReference>
<evidence type="ECO:0000313" key="9">
    <source>
        <dbReference type="EMBL" id="PCH42280.1"/>
    </source>
</evidence>
<feature type="compositionally biased region" description="Basic and acidic residues" evidence="7">
    <location>
        <begin position="10"/>
        <end position="25"/>
    </location>
</feature>
<evidence type="ECO:0000256" key="6">
    <source>
        <dbReference type="RuleBase" id="RU368080"/>
    </source>
</evidence>
<dbReference type="STRING" id="742152.A0A2H3JJ99"/>
<dbReference type="InterPro" id="IPR045326">
    <property type="entry name" value="ATG17-like_dom"/>
</dbReference>
<dbReference type="Proteomes" id="UP000218811">
    <property type="component" value="Unassembled WGS sequence"/>
</dbReference>
<feature type="region of interest" description="Disordered" evidence="7">
    <location>
        <begin position="45"/>
        <end position="111"/>
    </location>
</feature>
<name>A0A2H3JJ99_WOLCO</name>
<dbReference type="AlphaFoldDB" id="A0A2H3JJ99"/>
<evidence type="ECO:0000313" key="10">
    <source>
        <dbReference type="Proteomes" id="UP000218811"/>
    </source>
</evidence>
<dbReference type="PANTHER" id="PTHR28005">
    <property type="entry name" value="AUTOPHAGY-RELATED PROTEIN 17"/>
    <property type="match status" value="1"/>
</dbReference>
<protein>
    <recommendedName>
        <fullName evidence="2 6">Autophagy-related protein 17</fullName>
    </recommendedName>
</protein>
<dbReference type="GO" id="GO:0034727">
    <property type="term" value="P:piecemeal microautophagy of the nucleus"/>
    <property type="evidence" value="ECO:0007669"/>
    <property type="project" value="TreeGrafter"/>
</dbReference>
<keyword evidence="10" id="KW-1185">Reference proteome</keyword>
<feature type="compositionally biased region" description="Acidic residues" evidence="7">
    <location>
        <begin position="68"/>
        <end position="79"/>
    </location>
</feature>
<dbReference type="GO" id="GO:0000045">
    <property type="term" value="P:autophagosome assembly"/>
    <property type="evidence" value="ECO:0007669"/>
    <property type="project" value="TreeGrafter"/>
</dbReference>
<dbReference type="PANTHER" id="PTHR28005:SF1">
    <property type="entry name" value="AUTOPHAGY-RELATED PROTEIN 17"/>
    <property type="match status" value="1"/>
</dbReference>
<dbReference type="InterPro" id="IPR007240">
    <property type="entry name" value="Atg17"/>
</dbReference>
<dbReference type="Pfam" id="PF04108">
    <property type="entry name" value="ATG17_like"/>
    <property type="match status" value="1"/>
</dbReference>
<comment type="subcellular location">
    <subcellularLocation>
        <location evidence="6">Cytoplasm</location>
    </subcellularLocation>
    <subcellularLocation>
        <location evidence="6">Preautophagosomal structure membrane</location>
        <topology evidence="6">Peripheral membrane protein</topology>
    </subcellularLocation>
</comment>
<evidence type="ECO:0000256" key="5">
    <source>
        <dbReference type="ARBA" id="ARBA00023136"/>
    </source>
</evidence>
<dbReference type="OrthoDB" id="1937984at2759"/>
<feature type="compositionally biased region" description="Polar residues" evidence="7">
    <location>
        <begin position="81"/>
        <end position="96"/>
    </location>
</feature>
<dbReference type="GO" id="GO:0030295">
    <property type="term" value="F:protein kinase activator activity"/>
    <property type="evidence" value="ECO:0007669"/>
    <property type="project" value="TreeGrafter"/>
</dbReference>
<proteinExistence type="inferred from homology"/>
<keyword evidence="3 6" id="KW-0963">Cytoplasm</keyword>
<evidence type="ECO:0000256" key="1">
    <source>
        <dbReference type="ARBA" id="ARBA00006259"/>
    </source>
</evidence>
<evidence type="ECO:0000256" key="2">
    <source>
        <dbReference type="ARBA" id="ARBA00013806"/>
    </source>
</evidence>
<accession>A0A2H3JJ99</accession>
<evidence type="ECO:0000259" key="8">
    <source>
        <dbReference type="Pfam" id="PF04108"/>
    </source>
</evidence>
<feature type="domain" description="Autophagy protein ATG17-like" evidence="8">
    <location>
        <begin position="3"/>
        <end position="369"/>
    </location>
</feature>
<feature type="region of interest" description="Disordered" evidence="7">
    <location>
        <begin position="1"/>
        <end position="25"/>
    </location>
</feature>
<evidence type="ECO:0000256" key="3">
    <source>
        <dbReference type="ARBA" id="ARBA00022490"/>
    </source>
</evidence>
<sequence>MAARVAKSIEQTRSRLDQQAKEWDSLRNQRADALDAILESLGAQAVPPEFNTSSAPDIDPSPFAQHDSDDEQAGAELFEEQQPSQSPTNTIRNMSGTARPHANGAHKSRSSWKTLRDFVDERAIEDMLDTIESDRNALDDILARTSDYPESLTQTISAIESGLPVDAPLPSIDEVFSSQEMMKDAMARHLESLAAHYEQMSSALCDQEAGEEFRDDELTQMNRDTDELPAIITELEDSIASIAASYEQLLAARQATQQLLDSQRQTLDDLDELGDIMSEMLERQQDVELESTEHLTLLHQHLAAVEDLHHRFASYQYSYNKLLLELARRRQYSDGVQQIVKGMVAQLDALTQEERQLREDFNNTHGQYLPEDVCLFAQRMPTRWTVIPVDGEQVEVLPEIDSDLLVEARTHLRNGEPAIAASQSL</sequence>
<dbReference type="GO" id="GO:0034045">
    <property type="term" value="C:phagophore assembly site membrane"/>
    <property type="evidence" value="ECO:0007669"/>
    <property type="project" value="UniProtKB-SubCell"/>
</dbReference>
<gene>
    <name evidence="9" type="ORF">WOLCODRAFT_152309</name>
</gene>
<organism evidence="9 10">
    <name type="scientific">Wolfiporia cocos (strain MD-104)</name>
    <name type="common">Brown rot fungus</name>
    <dbReference type="NCBI Taxonomy" id="742152"/>
    <lineage>
        <taxon>Eukaryota</taxon>
        <taxon>Fungi</taxon>
        <taxon>Dikarya</taxon>
        <taxon>Basidiomycota</taxon>
        <taxon>Agaricomycotina</taxon>
        <taxon>Agaricomycetes</taxon>
        <taxon>Polyporales</taxon>
        <taxon>Phaeolaceae</taxon>
        <taxon>Wolfiporia</taxon>
    </lineage>
</organism>
<comment type="similarity">
    <text evidence="1 6">Belongs to the ATG17 family.</text>
</comment>
<keyword evidence="5" id="KW-0472">Membrane</keyword>
<evidence type="ECO:0000256" key="7">
    <source>
        <dbReference type="SAM" id="MobiDB-lite"/>
    </source>
</evidence>
<dbReference type="OMA" id="THVWRAN"/>
<evidence type="ECO:0000256" key="4">
    <source>
        <dbReference type="ARBA" id="ARBA00023006"/>
    </source>
</evidence>
<comment type="function">
    <text evidence="6">Autophagy-specific protein that functions in response to autophagy-inducing signals as a scaffold to recruit other ATG proteins to organize preautophagosomal structure (PAS) formation. Modulates the timing and magnitude of the autophagy response, such as the size of the sequestering vesicles. Plays particularly a role in pexophagy and nucleophagy.</text>
</comment>
<dbReference type="EMBL" id="KB468124">
    <property type="protein sequence ID" value="PCH42280.1"/>
    <property type="molecule type" value="Genomic_DNA"/>
</dbReference>